<proteinExistence type="inferred from homology"/>
<dbReference type="Pfam" id="PF02782">
    <property type="entry name" value="FGGY_C"/>
    <property type="match status" value="1"/>
</dbReference>
<dbReference type="Pfam" id="PF00370">
    <property type="entry name" value="FGGY_N"/>
    <property type="match status" value="1"/>
</dbReference>
<dbReference type="PANTHER" id="PTHR43095:SF2">
    <property type="entry name" value="GLUCONOKINASE"/>
    <property type="match status" value="1"/>
</dbReference>
<dbReference type="GO" id="GO:0005975">
    <property type="term" value="P:carbohydrate metabolic process"/>
    <property type="evidence" value="ECO:0007669"/>
    <property type="project" value="InterPro"/>
</dbReference>
<feature type="domain" description="Carbohydrate kinase FGGY N-terminal" evidence="5">
    <location>
        <begin position="3"/>
        <end position="246"/>
    </location>
</feature>
<dbReference type="EMBL" id="JACHHV010000011">
    <property type="protein sequence ID" value="MBB5887946.1"/>
    <property type="molecule type" value="Genomic_DNA"/>
</dbReference>
<dbReference type="PROSITE" id="PS00445">
    <property type="entry name" value="FGGY_KINASES_2"/>
    <property type="match status" value="1"/>
</dbReference>
<evidence type="ECO:0000313" key="7">
    <source>
        <dbReference type="EMBL" id="MBB5887946.1"/>
    </source>
</evidence>
<dbReference type="GO" id="GO:0046316">
    <property type="term" value="F:gluconokinase activity"/>
    <property type="evidence" value="ECO:0007669"/>
    <property type="project" value="UniProtKB-EC"/>
</dbReference>
<dbReference type="InterPro" id="IPR018485">
    <property type="entry name" value="FGGY_C"/>
</dbReference>
<dbReference type="CDD" id="cd07770">
    <property type="entry name" value="ASKHA_NBD_FGGY_GntK"/>
    <property type="match status" value="1"/>
</dbReference>
<organism evidence="7 8">
    <name type="scientific">Lactovum miscens</name>
    <dbReference type="NCBI Taxonomy" id="190387"/>
    <lineage>
        <taxon>Bacteria</taxon>
        <taxon>Bacillati</taxon>
        <taxon>Bacillota</taxon>
        <taxon>Bacilli</taxon>
        <taxon>Lactobacillales</taxon>
        <taxon>Streptococcaceae</taxon>
        <taxon>Lactovum</taxon>
    </lineage>
</organism>
<dbReference type="InterPro" id="IPR000577">
    <property type="entry name" value="Carb_kinase_FGGY"/>
</dbReference>
<protein>
    <submittedName>
        <fullName evidence="7">Gluconokinase</fullName>
        <ecNumber evidence="7">2.7.1.12</ecNumber>
    </submittedName>
</protein>
<sequence length="494" mass="54764">MKYFIGVDIGTTATKAVLFDEKKVQVCKSEKGYKLYRDVTGKAEEDPEEIFLAVIETISKLTKILNQNDELLAVSFSSQMHSLIAMNKNWEKLTNLITWADTRSDKFAQKLKAQPDAQGIYERTGTPIHPMTPLSKILWLRGEKNEIFEKTAHFLDIKGYIFWRLFAVNKIDLSVASGTGLLNNQILDWDSELLSLSGISKDLLPVIVSPYEYEVSIEQGFAEEMGVSKQTGFIWGAGDGPLANLGVSAIDTGQVALTIGTSGAIRSVTEKPQVDSKGRTFSYALDAEHWVTGGPVTSGGDVFRWLQEEIFEKKYSFDDLTTLASTVPAGSNGLIFHPYLGGERAPLWDADARADFYGLNYSHKPAHLARAILEGIVFNLSEVAEGLGEINEIFATGGFTQSELWLQILSDIFDKPIKISQSSEAGCLAAVIMAEKALGLTSKLESPENVVRILQPIQKNVIIYQELSLIYHSLTVQLQPLFRKISNFQKKYSN</sequence>
<evidence type="ECO:0000256" key="4">
    <source>
        <dbReference type="RuleBase" id="RU003733"/>
    </source>
</evidence>
<keyword evidence="2 4" id="KW-0808">Transferase</keyword>
<dbReference type="InterPro" id="IPR050406">
    <property type="entry name" value="FGGY_Carb_Kinase"/>
</dbReference>
<reference evidence="7 8" key="1">
    <citation type="submission" date="2020-08" db="EMBL/GenBank/DDBJ databases">
        <title>Genomic Encyclopedia of Type Strains, Phase IV (KMG-IV): sequencing the most valuable type-strain genomes for metagenomic binning, comparative biology and taxonomic classification.</title>
        <authorList>
            <person name="Goeker M."/>
        </authorList>
    </citation>
    <scope>NUCLEOTIDE SEQUENCE [LARGE SCALE GENOMIC DNA]</scope>
    <source>
        <strain evidence="7 8">DSM 14925</strain>
    </source>
</reference>
<dbReference type="InterPro" id="IPR043129">
    <property type="entry name" value="ATPase_NBD"/>
</dbReference>
<keyword evidence="3 4" id="KW-0418">Kinase</keyword>
<evidence type="ECO:0000259" key="6">
    <source>
        <dbReference type="Pfam" id="PF02782"/>
    </source>
</evidence>
<name>A0A841C1Z7_9LACT</name>
<dbReference type="InterPro" id="IPR018483">
    <property type="entry name" value="Carb_kinase_FGGY_CS"/>
</dbReference>
<evidence type="ECO:0000256" key="3">
    <source>
        <dbReference type="ARBA" id="ARBA00022777"/>
    </source>
</evidence>
<keyword evidence="8" id="KW-1185">Reference proteome</keyword>
<dbReference type="AlphaFoldDB" id="A0A841C1Z7"/>
<dbReference type="Gene3D" id="3.30.420.40">
    <property type="match status" value="2"/>
</dbReference>
<comment type="caution">
    <text evidence="7">The sequence shown here is derived from an EMBL/GenBank/DDBJ whole genome shotgun (WGS) entry which is preliminary data.</text>
</comment>
<dbReference type="SUPFAM" id="SSF53067">
    <property type="entry name" value="Actin-like ATPase domain"/>
    <property type="match status" value="2"/>
</dbReference>
<gene>
    <name evidence="7" type="ORF">HNQ37_000836</name>
</gene>
<evidence type="ECO:0000256" key="1">
    <source>
        <dbReference type="ARBA" id="ARBA00009156"/>
    </source>
</evidence>
<dbReference type="PIRSF" id="PIRSF000538">
    <property type="entry name" value="GlpK"/>
    <property type="match status" value="1"/>
</dbReference>
<dbReference type="EC" id="2.7.1.12" evidence="7"/>
<comment type="similarity">
    <text evidence="1 4">Belongs to the FGGY kinase family.</text>
</comment>
<dbReference type="RefSeq" id="WP_183539555.1">
    <property type="nucleotide sequence ID" value="NZ_JACHHV010000011.1"/>
</dbReference>
<dbReference type="PANTHER" id="PTHR43095">
    <property type="entry name" value="SUGAR KINASE"/>
    <property type="match status" value="1"/>
</dbReference>
<accession>A0A841C1Z7</accession>
<dbReference type="Proteomes" id="UP000562464">
    <property type="component" value="Unassembled WGS sequence"/>
</dbReference>
<evidence type="ECO:0000256" key="2">
    <source>
        <dbReference type="ARBA" id="ARBA00022679"/>
    </source>
</evidence>
<feature type="domain" description="Carbohydrate kinase FGGY C-terminal" evidence="6">
    <location>
        <begin position="256"/>
        <end position="434"/>
    </location>
</feature>
<dbReference type="InterPro" id="IPR018484">
    <property type="entry name" value="FGGY_N"/>
</dbReference>
<evidence type="ECO:0000259" key="5">
    <source>
        <dbReference type="Pfam" id="PF00370"/>
    </source>
</evidence>
<evidence type="ECO:0000313" key="8">
    <source>
        <dbReference type="Proteomes" id="UP000562464"/>
    </source>
</evidence>